<evidence type="ECO:0000256" key="2">
    <source>
        <dbReference type="ARBA" id="ARBA00012948"/>
    </source>
</evidence>
<reference evidence="4" key="2">
    <citation type="journal article" name="Front. Microbiol.">
        <title>Degradative Capacity of Two Strains of Rhodonia placenta: From Phenotype to Genotype.</title>
        <authorList>
            <person name="Kolle M."/>
            <person name="Horta M.A.C."/>
            <person name="Nowrousian M."/>
            <person name="Ohm R.A."/>
            <person name="Benz J.P."/>
            <person name="Pilgard A."/>
        </authorList>
    </citation>
    <scope>NUCLEOTIDE SEQUENCE</scope>
    <source>
        <strain evidence="4">FPRL280</strain>
    </source>
</reference>
<organism evidence="4 5">
    <name type="scientific">Rhodonia placenta</name>
    <dbReference type="NCBI Taxonomy" id="104341"/>
    <lineage>
        <taxon>Eukaryota</taxon>
        <taxon>Fungi</taxon>
        <taxon>Dikarya</taxon>
        <taxon>Basidiomycota</taxon>
        <taxon>Agaricomycotina</taxon>
        <taxon>Agaricomycetes</taxon>
        <taxon>Polyporales</taxon>
        <taxon>Adustoporiaceae</taxon>
        <taxon>Rhodonia</taxon>
    </lineage>
</organism>
<dbReference type="PANTHER" id="PTHR42879">
    <property type="entry name" value="3-OXOACYL-(ACYL-CARRIER-PROTEIN) REDUCTASE"/>
    <property type="match status" value="1"/>
</dbReference>
<dbReference type="PRINTS" id="PR00081">
    <property type="entry name" value="GDHRDH"/>
</dbReference>
<evidence type="ECO:0000256" key="1">
    <source>
        <dbReference type="ARBA" id="ARBA00006484"/>
    </source>
</evidence>
<dbReference type="GO" id="GO:0004316">
    <property type="term" value="F:3-oxoacyl-[acyl-carrier-protein] reductase (NADPH) activity"/>
    <property type="evidence" value="ECO:0007669"/>
    <property type="project" value="UniProtKB-EC"/>
</dbReference>
<dbReference type="PANTHER" id="PTHR42879:SF2">
    <property type="entry name" value="3-OXOACYL-[ACYL-CARRIER-PROTEIN] REDUCTASE FABG"/>
    <property type="match status" value="1"/>
</dbReference>
<evidence type="ECO:0000313" key="4">
    <source>
        <dbReference type="EMBL" id="KAF9815781.1"/>
    </source>
</evidence>
<dbReference type="Gene3D" id="3.40.50.720">
    <property type="entry name" value="NAD(P)-binding Rossmann-like Domain"/>
    <property type="match status" value="3"/>
</dbReference>
<gene>
    <name evidence="4" type="ORF">IEO21_04365</name>
</gene>
<dbReference type="EMBL" id="JADOXO010000064">
    <property type="protein sequence ID" value="KAF9815781.1"/>
    <property type="molecule type" value="Genomic_DNA"/>
</dbReference>
<dbReference type="Pfam" id="PF00106">
    <property type="entry name" value="adh_short"/>
    <property type="match status" value="2"/>
</dbReference>
<evidence type="ECO:0000256" key="3">
    <source>
        <dbReference type="ARBA" id="ARBA00048508"/>
    </source>
</evidence>
<dbReference type="AlphaFoldDB" id="A0A8H7P3W4"/>
<sequence length="519" mass="55872">MAIVSRVAVVTGAAQGIGLSIALRLADDGLDVAVNDTASKSKQLEDAVSQIRAKGRRAIAVLADVTQETQVKDMVSQVVEQLGSLDVASLFLRDTLLGTVILNLVGQDYLRIVRLNLPYEVLLKAQGLTAEELAKHKITVNTYAPGIIRSSMAKTLALGLEVRPYRFLLRCFVLRSHQECGMPADLPLAEPDVVAAVVSFLIKPESYFITDNDVLYTRTSSLVPQQSLLETERGHIRYRSVRERKSSEMLRAHASHPRRSINLVRRGRHCPSYTPCVALVTGAAQALGLSIALRLADDGFDVAVNEEALASVVAQIKAKGRRAMLLLADVTKEEVRDMVSGAVDLLGGLDVVSTGIGSASTACHPHLMWRAQMVANAGILFVSPLTENSVEEWDRIMSVNVRGVMLSYKYAALQMIKQGRGGRIIGAASTAGKAGFHGLSAYSSSKFAVRGLTQSLELLPHKITVNAYAPTILRTPMASNLVAGWEAYNIKGGAPAAEPDVVSSLVSYLAKPEAYFITG</sequence>
<protein>
    <recommendedName>
        <fullName evidence="2">3-oxoacyl-[acyl-carrier-protein] reductase</fullName>
        <ecNumber evidence="2">1.1.1.100</ecNumber>
    </recommendedName>
</protein>
<evidence type="ECO:0000313" key="5">
    <source>
        <dbReference type="Proteomes" id="UP000639403"/>
    </source>
</evidence>
<proteinExistence type="inferred from homology"/>
<dbReference type="Proteomes" id="UP000639403">
    <property type="component" value="Unassembled WGS sequence"/>
</dbReference>
<dbReference type="InterPro" id="IPR002347">
    <property type="entry name" value="SDR_fam"/>
</dbReference>
<dbReference type="EC" id="1.1.1.100" evidence="2"/>
<reference evidence="4" key="1">
    <citation type="submission" date="2020-11" db="EMBL/GenBank/DDBJ databases">
        <authorList>
            <person name="Koelle M."/>
            <person name="Horta M.A.C."/>
            <person name="Nowrousian M."/>
            <person name="Ohm R.A."/>
            <person name="Benz P."/>
            <person name="Pilgard A."/>
        </authorList>
    </citation>
    <scope>NUCLEOTIDE SEQUENCE</scope>
    <source>
        <strain evidence="4">FPRL280</strain>
    </source>
</reference>
<comment type="catalytic activity">
    <reaction evidence="3">
        <text>a (3R)-hydroxyacyl-[ACP] + NADP(+) = a 3-oxoacyl-[ACP] + NADPH + H(+)</text>
        <dbReference type="Rhea" id="RHEA:17397"/>
        <dbReference type="Rhea" id="RHEA-COMP:9916"/>
        <dbReference type="Rhea" id="RHEA-COMP:9945"/>
        <dbReference type="ChEBI" id="CHEBI:15378"/>
        <dbReference type="ChEBI" id="CHEBI:57783"/>
        <dbReference type="ChEBI" id="CHEBI:58349"/>
        <dbReference type="ChEBI" id="CHEBI:78776"/>
        <dbReference type="ChEBI" id="CHEBI:78827"/>
        <dbReference type="EC" id="1.1.1.100"/>
    </reaction>
</comment>
<comment type="caution">
    <text evidence="4">The sequence shown here is derived from an EMBL/GenBank/DDBJ whole genome shotgun (WGS) entry which is preliminary data.</text>
</comment>
<comment type="similarity">
    <text evidence="1">Belongs to the short-chain dehydrogenases/reductases (SDR) family.</text>
</comment>
<accession>A0A8H7P3W4</accession>
<dbReference type="SUPFAM" id="SSF51735">
    <property type="entry name" value="NAD(P)-binding Rossmann-fold domains"/>
    <property type="match status" value="2"/>
</dbReference>
<dbReference type="InterPro" id="IPR050259">
    <property type="entry name" value="SDR"/>
</dbReference>
<dbReference type="InterPro" id="IPR036291">
    <property type="entry name" value="NAD(P)-bd_dom_sf"/>
</dbReference>
<name>A0A8H7P3W4_9APHY</name>